<dbReference type="STRING" id="173990.SAMN05660691_00709"/>
<feature type="transmembrane region" description="Helical" evidence="1">
    <location>
        <begin position="85"/>
        <end position="105"/>
    </location>
</feature>
<feature type="transmembrane region" description="Helical" evidence="1">
    <location>
        <begin position="20"/>
        <end position="44"/>
    </location>
</feature>
<accession>A0A1H6K2U9</accession>
<keyword evidence="1" id="KW-1133">Transmembrane helix</keyword>
<dbReference type="OrthoDB" id="8537043at2"/>
<evidence type="ECO:0000313" key="3">
    <source>
        <dbReference type="Proteomes" id="UP000199371"/>
    </source>
</evidence>
<feature type="transmembrane region" description="Helical" evidence="1">
    <location>
        <begin position="56"/>
        <end position="73"/>
    </location>
</feature>
<dbReference type="RefSeq" id="WP_092790280.1">
    <property type="nucleotide sequence ID" value="NZ_FNXF01000002.1"/>
</dbReference>
<keyword evidence="1" id="KW-0472">Membrane</keyword>
<dbReference type="EMBL" id="FNXF01000002">
    <property type="protein sequence ID" value="SEH66064.1"/>
    <property type="molecule type" value="Genomic_DNA"/>
</dbReference>
<organism evidence="2 3">
    <name type="scientific">Rheinheimera pacifica</name>
    <dbReference type="NCBI Taxonomy" id="173990"/>
    <lineage>
        <taxon>Bacteria</taxon>
        <taxon>Pseudomonadati</taxon>
        <taxon>Pseudomonadota</taxon>
        <taxon>Gammaproteobacteria</taxon>
        <taxon>Chromatiales</taxon>
        <taxon>Chromatiaceae</taxon>
        <taxon>Rheinheimera</taxon>
    </lineage>
</organism>
<gene>
    <name evidence="2" type="ORF">SAMN05660691_00709</name>
</gene>
<keyword evidence="3" id="KW-1185">Reference proteome</keyword>
<reference evidence="3" key="1">
    <citation type="submission" date="2016-10" db="EMBL/GenBank/DDBJ databases">
        <authorList>
            <person name="Varghese N."/>
            <person name="Submissions S."/>
        </authorList>
    </citation>
    <scope>NUCLEOTIDE SEQUENCE [LARGE SCALE GENOMIC DNA]</scope>
    <source>
        <strain evidence="3">DSM 17616</strain>
    </source>
</reference>
<keyword evidence="1" id="KW-0812">Transmembrane</keyword>
<protein>
    <submittedName>
        <fullName evidence="2">Uncharacterized membrane protein</fullName>
    </submittedName>
</protein>
<proteinExistence type="predicted"/>
<sequence>MQARTPLKAGLQLAFLLYPFYVWWAVSNWHPALAVLPVMLLAVAKALTSHSDTSQRWFFLLSAVLLLAASLLGKAEQAMLYYPVWMNAGMLLLFGWSLCYPPTVVERLARLMEGGLDAKGVRYTRNVTMVWCVFFILNGSVATFTAWWGNWNLWVLYNGFIAYVLMGLLMLIEWLVRRRVKTAR</sequence>
<evidence type="ECO:0000313" key="2">
    <source>
        <dbReference type="EMBL" id="SEH66064.1"/>
    </source>
</evidence>
<feature type="transmembrane region" description="Helical" evidence="1">
    <location>
        <begin position="154"/>
        <end position="176"/>
    </location>
</feature>
<feature type="transmembrane region" description="Helical" evidence="1">
    <location>
        <begin position="126"/>
        <end position="148"/>
    </location>
</feature>
<evidence type="ECO:0000256" key="1">
    <source>
        <dbReference type="SAM" id="Phobius"/>
    </source>
</evidence>
<name>A0A1H6K2U9_9GAMM</name>
<dbReference type="AlphaFoldDB" id="A0A1H6K2U9"/>
<dbReference type="Proteomes" id="UP000199371">
    <property type="component" value="Unassembled WGS sequence"/>
</dbReference>